<evidence type="ECO:0000313" key="3">
    <source>
        <dbReference type="EMBL" id="RSH86765.1"/>
    </source>
</evidence>
<protein>
    <submittedName>
        <fullName evidence="3">Uncharacterized protein</fullName>
    </submittedName>
</protein>
<accession>A0A427Y6Q2</accession>
<feature type="region of interest" description="Disordered" evidence="1">
    <location>
        <begin position="1"/>
        <end position="20"/>
    </location>
</feature>
<evidence type="ECO:0000313" key="4">
    <source>
        <dbReference type="Proteomes" id="UP000279236"/>
    </source>
</evidence>
<gene>
    <name evidence="3" type="ORF">EHS24_005037</name>
</gene>
<evidence type="ECO:0000256" key="2">
    <source>
        <dbReference type="SAM" id="Phobius"/>
    </source>
</evidence>
<keyword evidence="4" id="KW-1185">Reference proteome</keyword>
<dbReference type="EMBL" id="RSCE01000002">
    <property type="protein sequence ID" value="RSH86765.1"/>
    <property type="molecule type" value="Genomic_DNA"/>
</dbReference>
<dbReference type="RefSeq" id="XP_028479550.1">
    <property type="nucleotide sequence ID" value="XM_028620578.1"/>
</dbReference>
<feature type="region of interest" description="Disordered" evidence="1">
    <location>
        <begin position="260"/>
        <end position="380"/>
    </location>
</feature>
<name>A0A427Y6Q2_9TREE</name>
<organism evidence="3 4">
    <name type="scientific">Apiotrichum porosum</name>
    <dbReference type="NCBI Taxonomy" id="105984"/>
    <lineage>
        <taxon>Eukaryota</taxon>
        <taxon>Fungi</taxon>
        <taxon>Dikarya</taxon>
        <taxon>Basidiomycota</taxon>
        <taxon>Agaricomycotina</taxon>
        <taxon>Tremellomycetes</taxon>
        <taxon>Trichosporonales</taxon>
        <taxon>Trichosporonaceae</taxon>
        <taxon>Apiotrichum</taxon>
    </lineage>
</organism>
<proteinExistence type="predicted"/>
<feature type="compositionally biased region" description="Low complexity" evidence="1">
    <location>
        <begin position="264"/>
        <end position="319"/>
    </location>
</feature>
<dbReference type="AlphaFoldDB" id="A0A427Y6Q2"/>
<keyword evidence="2" id="KW-0472">Membrane</keyword>
<dbReference type="Proteomes" id="UP000279236">
    <property type="component" value="Unassembled WGS sequence"/>
</dbReference>
<keyword evidence="2" id="KW-1133">Transmembrane helix</keyword>
<sequence>MPPTGSGVTPAPPAASSATFRALTRRRRSSRAAICVRKATSTTARTGLGPPTVSFPADLQTVTVLATRAPLHRRTALLAVMATRTVGFFATHLGICLSSLVDKPKNTNLAYLALLSLLVAVIILAAVWYIRRERAKTRAATRQFAAHLDEQAVGRRMDAFPTSFFDRVFGGGHMDPDHANDGGSEFARDARAKHRLRNLIIPSRGGGGGRDNKSPVDATVLPATYSTNTVDNIPLSPISARERTKGGLMADAQVFAVCTPRQVSPSSSRSASPDNDPAPGSPSSSAYPPTPPRRSASMSMGWSPGSSGSSGAPGSPHSPLRTLPEAELWPHANARERVDQGVPVIRNGGGHRHMSSSSSSGGSELHDVWPAMRPRQHSAF</sequence>
<keyword evidence="2" id="KW-0812">Transmembrane</keyword>
<reference evidence="3 4" key="1">
    <citation type="submission" date="2018-11" db="EMBL/GenBank/DDBJ databases">
        <title>Genome sequence of Apiotrichum porosum DSM 27194.</title>
        <authorList>
            <person name="Aliyu H."/>
            <person name="Gorte O."/>
            <person name="Ochsenreither K."/>
        </authorList>
    </citation>
    <scope>NUCLEOTIDE SEQUENCE [LARGE SCALE GENOMIC DNA]</scope>
    <source>
        <strain evidence="3 4">DSM 27194</strain>
    </source>
</reference>
<dbReference type="STRING" id="105984.A0A427Y6Q2"/>
<comment type="caution">
    <text evidence="3">The sequence shown here is derived from an EMBL/GenBank/DDBJ whole genome shotgun (WGS) entry which is preliminary data.</text>
</comment>
<evidence type="ECO:0000256" key="1">
    <source>
        <dbReference type="SAM" id="MobiDB-lite"/>
    </source>
</evidence>
<feature type="transmembrane region" description="Helical" evidence="2">
    <location>
        <begin position="76"/>
        <end position="97"/>
    </location>
</feature>
<feature type="transmembrane region" description="Helical" evidence="2">
    <location>
        <begin position="109"/>
        <end position="130"/>
    </location>
</feature>
<dbReference type="GeneID" id="39589580"/>